<proteinExistence type="predicted"/>
<feature type="compositionally biased region" description="Low complexity" evidence="1">
    <location>
        <begin position="100"/>
        <end position="111"/>
    </location>
</feature>
<feature type="region of interest" description="Disordered" evidence="1">
    <location>
        <begin position="364"/>
        <end position="400"/>
    </location>
</feature>
<gene>
    <name evidence="2" type="ORF">OHK93_004654</name>
</gene>
<accession>A0AA43TV89</accession>
<dbReference type="Proteomes" id="UP001161017">
    <property type="component" value="Unassembled WGS sequence"/>
</dbReference>
<evidence type="ECO:0000313" key="3">
    <source>
        <dbReference type="Proteomes" id="UP001161017"/>
    </source>
</evidence>
<reference evidence="2" key="1">
    <citation type="journal article" date="2023" name="Genome Biol. Evol.">
        <title>First Whole Genome Sequence and Flow Cytometry Genome Size Data for the Lichen-Forming Fungus Ramalina farinacea (Ascomycota).</title>
        <authorList>
            <person name="Llewellyn T."/>
            <person name="Mian S."/>
            <person name="Hill R."/>
            <person name="Leitch I.J."/>
            <person name="Gaya E."/>
        </authorList>
    </citation>
    <scope>NUCLEOTIDE SEQUENCE</scope>
    <source>
        <strain evidence="2">LIQ254RAFAR</strain>
    </source>
</reference>
<dbReference type="AlphaFoldDB" id="A0AA43TV89"/>
<evidence type="ECO:0000256" key="1">
    <source>
        <dbReference type="SAM" id="MobiDB-lite"/>
    </source>
</evidence>
<sequence>MEAEGLPNAFDVYLYCRGFLSGQSAQIRKRSKVAMLLVQNEESIARLTCDFTIPAIASVATRLLKDGVFELQHLAIQRFPELAAPSAAQAVERASCETDSSASEVEAAPVADPKDVNGNSIKDLTDKAQDDSEGGEDASTSAASRILKRRAFSELQPVYLPFRTQHILLTTLRRMLETCCFDFGHRWVPDLMKEKRWRELESLELTQWIQWFSTAKNTLPATILRQIEGKSVAEILSAVGVIRHAAVHRIRTSAEEILNMLGAAETFANMLYNESKMKAIQQIKIKLNGRLEEFWRNRTMVRRKLTKGLRDIARRRLELDDLEEEWIEDYRVADEEHRNEAGAAIEAHLNDPQKFWKPFDKVEKGEYSDGSESVQQESLNAPNEDTADGVMLSSFDASLQ</sequence>
<name>A0AA43TV89_9LECA</name>
<organism evidence="2 3">
    <name type="scientific">Ramalina farinacea</name>
    <dbReference type="NCBI Taxonomy" id="258253"/>
    <lineage>
        <taxon>Eukaryota</taxon>
        <taxon>Fungi</taxon>
        <taxon>Dikarya</taxon>
        <taxon>Ascomycota</taxon>
        <taxon>Pezizomycotina</taxon>
        <taxon>Lecanoromycetes</taxon>
        <taxon>OSLEUM clade</taxon>
        <taxon>Lecanoromycetidae</taxon>
        <taxon>Lecanorales</taxon>
        <taxon>Lecanorineae</taxon>
        <taxon>Ramalinaceae</taxon>
        <taxon>Ramalina</taxon>
    </lineage>
</organism>
<protein>
    <submittedName>
        <fullName evidence="2">Uncharacterized protein</fullName>
    </submittedName>
</protein>
<evidence type="ECO:0000313" key="2">
    <source>
        <dbReference type="EMBL" id="MDI1492871.1"/>
    </source>
</evidence>
<feature type="compositionally biased region" description="Polar residues" evidence="1">
    <location>
        <begin position="370"/>
        <end position="383"/>
    </location>
</feature>
<keyword evidence="3" id="KW-1185">Reference proteome</keyword>
<dbReference type="EMBL" id="JAPUFD010000021">
    <property type="protein sequence ID" value="MDI1492871.1"/>
    <property type="molecule type" value="Genomic_DNA"/>
</dbReference>
<feature type="region of interest" description="Disordered" evidence="1">
    <location>
        <begin position="100"/>
        <end position="142"/>
    </location>
</feature>
<comment type="caution">
    <text evidence="2">The sequence shown here is derived from an EMBL/GenBank/DDBJ whole genome shotgun (WGS) entry which is preliminary data.</text>
</comment>